<dbReference type="GO" id="GO:0016463">
    <property type="term" value="F:P-type zinc transporter activity"/>
    <property type="evidence" value="ECO:0007669"/>
    <property type="project" value="UniProtKB-EC"/>
</dbReference>
<name>A0A0F5JHD5_9BACT</name>
<evidence type="ECO:0000256" key="10">
    <source>
        <dbReference type="RuleBase" id="RU362081"/>
    </source>
</evidence>
<keyword evidence="6 10" id="KW-1133">Transmembrane helix</keyword>
<evidence type="ECO:0000256" key="1">
    <source>
        <dbReference type="ARBA" id="ARBA00004370"/>
    </source>
</evidence>
<protein>
    <recommendedName>
        <fullName evidence="8">P-type Zn(2+) transporter</fullName>
        <ecNumber evidence="8">7.2.2.12</ecNumber>
    </recommendedName>
</protein>
<dbReference type="InterPro" id="IPR023299">
    <property type="entry name" value="ATPase_P-typ_cyto_dom_N"/>
</dbReference>
<dbReference type="SUPFAM" id="SSF81665">
    <property type="entry name" value="Calcium ATPase, transmembrane domain M"/>
    <property type="match status" value="1"/>
</dbReference>
<dbReference type="STRING" id="927665.HMPREF1535_01539"/>
<dbReference type="Gene3D" id="2.70.150.10">
    <property type="entry name" value="Calcium-transporting ATPase, cytoplasmic transduction domain A"/>
    <property type="match status" value="1"/>
</dbReference>
<dbReference type="NCBIfam" id="TIGR01525">
    <property type="entry name" value="ATPase-IB_hvy"/>
    <property type="match status" value="1"/>
</dbReference>
<evidence type="ECO:0000259" key="11">
    <source>
        <dbReference type="Pfam" id="PF00122"/>
    </source>
</evidence>
<dbReference type="HOGENOM" id="CLU_001771_6_2_10"/>
<evidence type="ECO:0000256" key="3">
    <source>
        <dbReference type="ARBA" id="ARBA00022692"/>
    </source>
</evidence>
<evidence type="ECO:0000256" key="6">
    <source>
        <dbReference type="ARBA" id="ARBA00022989"/>
    </source>
</evidence>
<dbReference type="Proteomes" id="UP000033047">
    <property type="component" value="Unassembled WGS sequence"/>
</dbReference>
<keyword evidence="10" id="KW-0067">ATP-binding</keyword>
<dbReference type="NCBIfam" id="TIGR01494">
    <property type="entry name" value="ATPase_P-type"/>
    <property type="match status" value="1"/>
</dbReference>
<keyword evidence="10" id="KW-0547">Nucleotide-binding</keyword>
<reference evidence="12 13" key="1">
    <citation type="submission" date="2013-04" db="EMBL/GenBank/DDBJ databases">
        <title>The Genome Sequence of Parabacteroides goldsteinii DSM 19448.</title>
        <authorList>
            <consortium name="The Broad Institute Genomics Platform"/>
            <person name="Earl A."/>
            <person name="Ward D."/>
            <person name="Feldgarden M."/>
            <person name="Gevers D."/>
            <person name="Martens E."/>
            <person name="Sakamoto M."/>
            <person name="Benno Y."/>
            <person name="Song Y."/>
            <person name="Liu C."/>
            <person name="Lee J."/>
            <person name="Bolanos M."/>
            <person name="Vaisanen M.L."/>
            <person name="Finegold S.M."/>
            <person name="Walker B."/>
            <person name="Young S."/>
            <person name="Zeng Q."/>
            <person name="Gargeya S."/>
            <person name="Fitzgerald M."/>
            <person name="Haas B."/>
            <person name="Abouelleil A."/>
            <person name="Allen A.W."/>
            <person name="Alvarado L."/>
            <person name="Arachchi H.M."/>
            <person name="Berlin A.M."/>
            <person name="Chapman S.B."/>
            <person name="Gainer-Dewar J."/>
            <person name="Goldberg J."/>
            <person name="Griggs A."/>
            <person name="Gujja S."/>
            <person name="Hansen M."/>
            <person name="Howarth C."/>
            <person name="Imamovic A."/>
            <person name="Ireland A."/>
            <person name="Larimer J."/>
            <person name="McCowan C."/>
            <person name="Murphy C."/>
            <person name="Pearson M."/>
            <person name="Poon T.W."/>
            <person name="Priest M."/>
            <person name="Roberts A."/>
            <person name="Saif S."/>
            <person name="Shea T."/>
            <person name="Sisk P."/>
            <person name="Sykes S."/>
            <person name="Wortman J."/>
            <person name="Nusbaum C."/>
            <person name="Birren B."/>
        </authorList>
    </citation>
    <scope>NUCLEOTIDE SEQUENCE [LARGE SCALE GENOMIC DNA]</scope>
    <source>
        <strain evidence="12 13">DSM 19448</strain>
    </source>
</reference>
<dbReference type="SFLD" id="SFLDF00027">
    <property type="entry name" value="p-type_atpase"/>
    <property type="match status" value="1"/>
</dbReference>
<feature type="transmembrane region" description="Helical" evidence="10">
    <location>
        <begin position="603"/>
        <end position="625"/>
    </location>
</feature>
<dbReference type="Pfam" id="PF00702">
    <property type="entry name" value="Hydrolase"/>
    <property type="match status" value="1"/>
</dbReference>
<dbReference type="GO" id="GO:0005524">
    <property type="term" value="F:ATP binding"/>
    <property type="evidence" value="ECO:0007669"/>
    <property type="project" value="UniProtKB-UniRule"/>
</dbReference>
<dbReference type="InterPro" id="IPR044492">
    <property type="entry name" value="P_typ_ATPase_HD_dom"/>
</dbReference>
<evidence type="ECO:0000256" key="9">
    <source>
        <dbReference type="ARBA" id="ARBA00047308"/>
    </source>
</evidence>
<evidence type="ECO:0000313" key="12">
    <source>
        <dbReference type="EMBL" id="KKB56887.1"/>
    </source>
</evidence>
<dbReference type="Gene3D" id="3.40.1110.10">
    <property type="entry name" value="Calcium-transporting ATPase, cytoplasmic domain N"/>
    <property type="match status" value="1"/>
</dbReference>
<dbReference type="SFLD" id="SFLDS00003">
    <property type="entry name" value="Haloacid_Dehalogenase"/>
    <property type="match status" value="1"/>
</dbReference>
<dbReference type="InterPro" id="IPR023214">
    <property type="entry name" value="HAD_sf"/>
</dbReference>
<sequence length="656" mass="71271">MGHCSCNHCHTERKRKISPYLLPAISFGMLLGGIAMQVAEAGFFDPTVRFIWYALAYLPVGLPVMKEAVESIRKKEIFSEFTLMCIATLGAFYIGEYPEGVAVMLFYSVGELFQENALSKARKNISALLDVRPETAVVIRDNERVPLAPADVIPGEIIEVKAGERVPLDGKLLSGAASFNTAALTGESVPRTISPNENVLAGMIVTDKVIRLEVTKPYNQSALARILELVQNASERKAPAELFIRKFARIYTPIVTGLAFLIVLIPYLYSLVQPDFLFIFNEWLYRALVFLVISCPCALVISIPLGYFGGIGAASRQGILFKGGNYLDAITKINTVVFDKTGTLTKGVFEVRSLSTENNVPEKELLRIIASVESRSNHPIAKAILAYAQEQQVTIDTTIDTTELAGYGLKAIVDGKEVLVGNPRLLDSEGVLFPPNETSVSPYRNNCFIRRKQNPDTVVVCAIDRQYAGYILLADTPKEDAVEAIKQLKDLNINNLEILSGDKQIIVSKLATQLGIPRAYGDLLPEGKVAHLEALKQDKTNKIAFVGDGINDAPVLALSDIGIAMGGLGSDAAIETADVVIQTDQPSKVATAIRIGKFTRTIVWQNIALAFGVKLIVLMLGAGGIATMWEAVFADVGVALLAILNAVRILKTTKTD</sequence>
<dbReference type="InterPro" id="IPR059000">
    <property type="entry name" value="ATPase_P-type_domA"/>
</dbReference>
<keyword evidence="5" id="KW-1278">Translocase</keyword>
<feature type="domain" description="P-type ATPase A" evidence="11">
    <location>
        <begin position="132"/>
        <end position="231"/>
    </location>
</feature>
<dbReference type="GO" id="GO:0046872">
    <property type="term" value="F:metal ion binding"/>
    <property type="evidence" value="ECO:0007669"/>
    <property type="project" value="UniProtKB-KW"/>
</dbReference>
<dbReference type="SUPFAM" id="SSF56784">
    <property type="entry name" value="HAD-like"/>
    <property type="match status" value="1"/>
</dbReference>
<organism evidence="12 13">
    <name type="scientific">Parabacteroides goldsteinii DSM 19448 = WAL 12034</name>
    <dbReference type="NCBI Taxonomy" id="927665"/>
    <lineage>
        <taxon>Bacteria</taxon>
        <taxon>Pseudomonadati</taxon>
        <taxon>Bacteroidota</taxon>
        <taxon>Bacteroidia</taxon>
        <taxon>Bacteroidales</taxon>
        <taxon>Tannerellaceae</taxon>
        <taxon>Parabacteroides</taxon>
    </lineage>
</organism>
<evidence type="ECO:0000256" key="2">
    <source>
        <dbReference type="ARBA" id="ARBA00006024"/>
    </source>
</evidence>
<dbReference type="InterPro" id="IPR036412">
    <property type="entry name" value="HAD-like_sf"/>
</dbReference>
<feature type="transmembrane region" description="Helical" evidence="10">
    <location>
        <begin position="631"/>
        <end position="650"/>
    </location>
</feature>
<proteinExistence type="inferred from homology"/>
<dbReference type="InterPro" id="IPR027256">
    <property type="entry name" value="P-typ_ATPase_IB"/>
</dbReference>
<dbReference type="InterPro" id="IPR023298">
    <property type="entry name" value="ATPase_P-typ_TM_dom_sf"/>
</dbReference>
<feature type="transmembrane region" description="Helical" evidence="10">
    <location>
        <begin position="283"/>
        <end position="308"/>
    </location>
</feature>
<accession>A0A0F5JHD5</accession>
<evidence type="ECO:0000256" key="5">
    <source>
        <dbReference type="ARBA" id="ARBA00022967"/>
    </source>
</evidence>
<feature type="transmembrane region" description="Helical" evidence="10">
    <location>
        <begin position="250"/>
        <end position="271"/>
    </location>
</feature>
<comment type="subcellular location">
    <subcellularLocation>
        <location evidence="10">Cell membrane</location>
    </subcellularLocation>
    <subcellularLocation>
        <location evidence="1">Membrane</location>
    </subcellularLocation>
</comment>
<dbReference type="InterPro" id="IPR008250">
    <property type="entry name" value="ATPase_P-typ_transduc_dom_A_sf"/>
</dbReference>
<dbReference type="EMBL" id="AQHV01000010">
    <property type="protein sequence ID" value="KKB56887.1"/>
    <property type="molecule type" value="Genomic_DNA"/>
</dbReference>
<dbReference type="GO" id="GO:0016887">
    <property type="term" value="F:ATP hydrolysis activity"/>
    <property type="evidence" value="ECO:0007669"/>
    <property type="project" value="InterPro"/>
</dbReference>
<comment type="similarity">
    <text evidence="2 10">Belongs to the cation transport ATPase (P-type) (TC 3.A.3) family. Type IB subfamily.</text>
</comment>
<dbReference type="GO" id="GO:0005886">
    <property type="term" value="C:plasma membrane"/>
    <property type="evidence" value="ECO:0007669"/>
    <property type="project" value="UniProtKB-SubCell"/>
</dbReference>
<keyword evidence="7 10" id="KW-0472">Membrane</keyword>
<dbReference type="RefSeq" id="WP_046146457.1">
    <property type="nucleotide sequence ID" value="NZ_KQ033912.1"/>
</dbReference>
<dbReference type="EC" id="7.2.2.12" evidence="8"/>
<dbReference type="InterPro" id="IPR001757">
    <property type="entry name" value="P_typ_ATPase"/>
</dbReference>
<dbReference type="InterPro" id="IPR018303">
    <property type="entry name" value="ATPase_P-typ_P_site"/>
</dbReference>
<dbReference type="PATRIC" id="fig|927665.4.peg.1572"/>
<dbReference type="AlphaFoldDB" id="A0A0F5JHD5"/>
<keyword evidence="3 10" id="KW-0812">Transmembrane</keyword>
<feature type="transmembrane region" description="Helical" evidence="10">
    <location>
        <begin position="20"/>
        <end position="38"/>
    </location>
</feature>
<comment type="caution">
    <text evidence="12">The sequence shown here is derived from an EMBL/GenBank/DDBJ whole genome shotgun (WGS) entry which is preliminary data.</text>
</comment>
<dbReference type="InterPro" id="IPR051014">
    <property type="entry name" value="Cation_Transport_ATPase_IB"/>
</dbReference>
<dbReference type="Gene3D" id="3.40.50.1000">
    <property type="entry name" value="HAD superfamily/HAD-like"/>
    <property type="match status" value="1"/>
</dbReference>
<evidence type="ECO:0000256" key="8">
    <source>
        <dbReference type="ARBA" id="ARBA00039097"/>
    </source>
</evidence>
<dbReference type="GO" id="GO:0015086">
    <property type="term" value="F:cadmium ion transmembrane transporter activity"/>
    <property type="evidence" value="ECO:0007669"/>
    <property type="project" value="TreeGrafter"/>
</dbReference>
<dbReference type="Pfam" id="PF00122">
    <property type="entry name" value="E1-E2_ATPase"/>
    <property type="match status" value="1"/>
</dbReference>
<dbReference type="PROSITE" id="PS00154">
    <property type="entry name" value="ATPASE_E1_E2"/>
    <property type="match status" value="1"/>
</dbReference>
<keyword evidence="10" id="KW-1003">Cell membrane</keyword>
<feature type="transmembrane region" description="Helical" evidence="10">
    <location>
        <begin position="50"/>
        <end position="65"/>
    </location>
</feature>
<evidence type="ECO:0000256" key="4">
    <source>
        <dbReference type="ARBA" id="ARBA00022723"/>
    </source>
</evidence>
<keyword evidence="4 10" id="KW-0479">Metal-binding</keyword>
<comment type="catalytic activity">
    <reaction evidence="9">
        <text>Zn(2+)(in) + ATP + H2O = Zn(2+)(out) + ADP + phosphate + H(+)</text>
        <dbReference type="Rhea" id="RHEA:20621"/>
        <dbReference type="ChEBI" id="CHEBI:15377"/>
        <dbReference type="ChEBI" id="CHEBI:15378"/>
        <dbReference type="ChEBI" id="CHEBI:29105"/>
        <dbReference type="ChEBI" id="CHEBI:30616"/>
        <dbReference type="ChEBI" id="CHEBI:43474"/>
        <dbReference type="ChEBI" id="CHEBI:456216"/>
        <dbReference type="EC" id="7.2.2.12"/>
    </reaction>
</comment>
<evidence type="ECO:0000256" key="7">
    <source>
        <dbReference type="ARBA" id="ARBA00023136"/>
    </source>
</evidence>
<dbReference type="PANTHER" id="PTHR48085:SF5">
    <property type="entry name" value="CADMIUM_ZINC-TRANSPORTING ATPASE HMA4-RELATED"/>
    <property type="match status" value="1"/>
</dbReference>
<dbReference type="SUPFAM" id="SSF81653">
    <property type="entry name" value="Calcium ATPase, transduction domain A"/>
    <property type="match status" value="1"/>
</dbReference>
<gene>
    <name evidence="12" type="ORF">HMPREF1535_01539</name>
</gene>
<dbReference type="PANTHER" id="PTHR48085">
    <property type="entry name" value="CADMIUM/ZINC-TRANSPORTING ATPASE HMA2-RELATED"/>
    <property type="match status" value="1"/>
</dbReference>
<dbReference type="SFLD" id="SFLDG00002">
    <property type="entry name" value="C1.7:_P-type_atpase_like"/>
    <property type="match status" value="1"/>
</dbReference>
<dbReference type="PRINTS" id="PR00119">
    <property type="entry name" value="CATATPASE"/>
</dbReference>
<evidence type="ECO:0000313" key="13">
    <source>
        <dbReference type="Proteomes" id="UP000033047"/>
    </source>
</evidence>
<dbReference type="CDD" id="cd07548">
    <property type="entry name" value="P-type_ATPase-Cd_Zn_Co_like"/>
    <property type="match status" value="1"/>
</dbReference>